<dbReference type="EMBL" id="JAUKUD010000005">
    <property type="protein sequence ID" value="KAK0743536.1"/>
    <property type="molecule type" value="Genomic_DNA"/>
</dbReference>
<keyword evidence="2" id="KW-1185">Reference proteome</keyword>
<protein>
    <submittedName>
        <fullName evidence="1">Uncharacterized protein</fullName>
    </submittedName>
</protein>
<organism evidence="1 2">
    <name type="scientific">Schizothecium vesticola</name>
    <dbReference type="NCBI Taxonomy" id="314040"/>
    <lineage>
        <taxon>Eukaryota</taxon>
        <taxon>Fungi</taxon>
        <taxon>Dikarya</taxon>
        <taxon>Ascomycota</taxon>
        <taxon>Pezizomycotina</taxon>
        <taxon>Sordariomycetes</taxon>
        <taxon>Sordariomycetidae</taxon>
        <taxon>Sordariales</taxon>
        <taxon>Schizotheciaceae</taxon>
        <taxon>Schizothecium</taxon>
    </lineage>
</organism>
<evidence type="ECO:0000313" key="2">
    <source>
        <dbReference type="Proteomes" id="UP001172155"/>
    </source>
</evidence>
<name>A0AA40K2J2_9PEZI</name>
<evidence type="ECO:0000313" key="1">
    <source>
        <dbReference type="EMBL" id="KAK0743536.1"/>
    </source>
</evidence>
<reference evidence="1" key="1">
    <citation type="submission" date="2023-06" db="EMBL/GenBank/DDBJ databases">
        <title>Genome-scale phylogeny and comparative genomics of the fungal order Sordariales.</title>
        <authorList>
            <consortium name="Lawrence Berkeley National Laboratory"/>
            <person name="Hensen N."/>
            <person name="Bonometti L."/>
            <person name="Westerberg I."/>
            <person name="Brannstrom I.O."/>
            <person name="Guillou S."/>
            <person name="Cros-Aarteil S."/>
            <person name="Calhoun S."/>
            <person name="Haridas S."/>
            <person name="Kuo A."/>
            <person name="Mondo S."/>
            <person name="Pangilinan J."/>
            <person name="Riley R."/>
            <person name="LaButti K."/>
            <person name="Andreopoulos B."/>
            <person name="Lipzen A."/>
            <person name="Chen C."/>
            <person name="Yanf M."/>
            <person name="Daum C."/>
            <person name="Ng V."/>
            <person name="Clum A."/>
            <person name="Steindorff A."/>
            <person name="Ohm R."/>
            <person name="Martin F."/>
            <person name="Silar P."/>
            <person name="Natvig D."/>
            <person name="Lalanne C."/>
            <person name="Gautier V."/>
            <person name="Ament-velasquez S.L."/>
            <person name="Kruys A."/>
            <person name="Hutchinson M.I."/>
            <person name="Powell A.J."/>
            <person name="Barry K."/>
            <person name="Miller A.N."/>
            <person name="Grigoriev I.V."/>
            <person name="Debuchy R."/>
            <person name="Gladieux P."/>
            <person name="Thoren M.H."/>
            <person name="Johannesson H."/>
        </authorList>
    </citation>
    <scope>NUCLEOTIDE SEQUENCE</scope>
    <source>
        <strain evidence="1">SMH3187-1</strain>
    </source>
</reference>
<proteinExistence type="predicted"/>
<comment type="caution">
    <text evidence="1">The sequence shown here is derived from an EMBL/GenBank/DDBJ whole genome shotgun (WGS) entry which is preliminary data.</text>
</comment>
<dbReference type="Proteomes" id="UP001172155">
    <property type="component" value="Unassembled WGS sequence"/>
</dbReference>
<dbReference type="AlphaFoldDB" id="A0AA40K2J2"/>
<accession>A0AA40K2J2</accession>
<gene>
    <name evidence="1" type="ORF">B0T18DRAFT_392292</name>
</gene>
<sequence>MQTAMSTGEMTLVPVAAISNTTQQELCKWMKDFVTLYNNNCGGRHVEPEAFRQAVNHAVEGTLDYFRSHMQPWRKHDFWCTRFSMLYKAPSAMYHLVYAPPFLKCDDMTNAIGKMPSAMDVLRRVVLENLETQFHAGIEDFERPQSRRVEMEQQQAVFEKELAAKKGGLPRDVFR</sequence>